<evidence type="ECO:0000256" key="4">
    <source>
        <dbReference type="SAM" id="Phobius"/>
    </source>
</evidence>
<dbReference type="EMBL" id="JBBUTH010000001">
    <property type="protein sequence ID" value="MEK8048965.1"/>
    <property type="molecule type" value="Genomic_DNA"/>
</dbReference>
<sequence length="649" mass="67868">MHASLSLPGRPSGGSSLARRISLGAAGAIAAVMLGICAVMAWATAHETRGHVERLASERAHAAAQSLEAFDEAARQVTERFYTSFAEGFAKDFSLDAASGELRNAGEKLNGSFTAVDKFAASTGGVATIFARKGDDFVRITTSLKKENGDRAMGTMLGSGHPAFKKMMAGDSYTGRAFLFGKHYMTRYQAVKDGAGQVAGILFIGFDLSAFQATLDKMVAEGKLYDTGGLAVIDPKKAPADAVFVAHPTLRGKKVTEAWPGAEKSLAMLAAAGADSGPQALPVPLLAAGDNRWAVVRKAPGSGWWLVAEVSDTEAMRPHYAAMLPFVALFVGAAVVLGLGMAWLLRNGVSRPLADLGQHLEAVAQGDLTHAVRVDRHDEIGRLMQQVEAMRENLASTIQRVRQAAESIGTASNEVASGNQDLSHRTEQAASNLQQTASSIEQLTGTVRQSADSAAQANQLAASAQSVAQRGGEVVQQVVSTMDEINHASKKIADIIGTIDGIAFQTNILALNAAVEAARAGEQGRGFAVVAGEVRSLAQRSAEAAREIKSLIGASVEKVDSGSRLVQDAGSTMRDIVSSVSRVTDIIGEISAAAGEQSSGFGQVNGAIGNLDQMTQQNAALVEESAAAAESLREQAHRLTEVVSTFKVS</sequence>
<dbReference type="PROSITE" id="PS50111">
    <property type="entry name" value="CHEMOTAXIS_TRANSDUC_2"/>
    <property type="match status" value="1"/>
</dbReference>
<name>A0ABU9CCN9_9BURK</name>
<reference evidence="7 8" key="1">
    <citation type="submission" date="2024-04" db="EMBL/GenBank/DDBJ databases">
        <title>Novel species of the genus Ideonella isolated from streams.</title>
        <authorList>
            <person name="Lu H."/>
        </authorList>
    </citation>
    <scope>NUCLEOTIDE SEQUENCE [LARGE SCALE GENOMIC DNA]</scope>
    <source>
        <strain evidence="7 8">DXS22W</strain>
    </source>
</reference>
<keyword evidence="4" id="KW-1133">Transmembrane helix</keyword>
<organism evidence="7 8">
    <name type="scientific">Pseudaquabacterium inlustre</name>
    <dbReference type="NCBI Taxonomy" id="2984192"/>
    <lineage>
        <taxon>Bacteria</taxon>
        <taxon>Pseudomonadati</taxon>
        <taxon>Pseudomonadota</taxon>
        <taxon>Betaproteobacteria</taxon>
        <taxon>Burkholderiales</taxon>
        <taxon>Sphaerotilaceae</taxon>
        <taxon>Pseudaquabacterium</taxon>
    </lineage>
</organism>
<keyword evidence="1" id="KW-0488">Methylation</keyword>
<accession>A0ABU9CCN9</accession>
<dbReference type="InterPro" id="IPR029151">
    <property type="entry name" value="Sensor-like_sf"/>
</dbReference>
<dbReference type="InterPro" id="IPR051310">
    <property type="entry name" value="MCP_chemotaxis"/>
</dbReference>
<feature type="domain" description="Methyl-accepting transducer" evidence="5">
    <location>
        <begin position="404"/>
        <end position="633"/>
    </location>
</feature>
<keyword evidence="8" id="KW-1185">Reference proteome</keyword>
<evidence type="ECO:0000256" key="3">
    <source>
        <dbReference type="PROSITE-ProRule" id="PRU00284"/>
    </source>
</evidence>
<protein>
    <submittedName>
        <fullName evidence="7">Cache 3/Cache 2 fusion domain-containing protein</fullName>
    </submittedName>
</protein>
<proteinExistence type="inferred from homology"/>
<dbReference type="Proteomes" id="UP001365405">
    <property type="component" value="Unassembled WGS sequence"/>
</dbReference>
<dbReference type="PROSITE" id="PS50885">
    <property type="entry name" value="HAMP"/>
    <property type="match status" value="1"/>
</dbReference>
<gene>
    <name evidence="7" type="ORF">AACH10_01790</name>
</gene>
<dbReference type="SUPFAM" id="SSF58104">
    <property type="entry name" value="Methyl-accepting chemotaxis protein (MCP) signaling domain"/>
    <property type="match status" value="1"/>
</dbReference>
<keyword evidence="4" id="KW-0472">Membrane</keyword>
<comment type="similarity">
    <text evidence="2">Belongs to the methyl-accepting chemotaxis (MCP) protein family.</text>
</comment>
<dbReference type="Gene3D" id="1.10.287.950">
    <property type="entry name" value="Methyl-accepting chemotaxis protein"/>
    <property type="match status" value="1"/>
</dbReference>
<evidence type="ECO:0000256" key="1">
    <source>
        <dbReference type="ARBA" id="ARBA00022481"/>
    </source>
</evidence>
<dbReference type="InterPro" id="IPR004090">
    <property type="entry name" value="Chemotax_Me-accpt_rcpt"/>
</dbReference>
<dbReference type="RefSeq" id="WP_341408640.1">
    <property type="nucleotide sequence ID" value="NZ_JBBUTH010000001.1"/>
</dbReference>
<dbReference type="CDD" id="cd06225">
    <property type="entry name" value="HAMP"/>
    <property type="match status" value="1"/>
</dbReference>
<dbReference type="PANTHER" id="PTHR43531">
    <property type="entry name" value="PROTEIN ICFG"/>
    <property type="match status" value="1"/>
</dbReference>
<keyword evidence="4" id="KW-0812">Transmembrane</keyword>
<dbReference type="InterPro" id="IPR033462">
    <property type="entry name" value="Cache_3-Cache_2"/>
</dbReference>
<evidence type="ECO:0000313" key="8">
    <source>
        <dbReference type="Proteomes" id="UP001365405"/>
    </source>
</evidence>
<keyword evidence="3" id="KW-0807">Transducer</keyword>
<evidence type="ECO:0000313" key="7">
    <source>
        <dbReference type="EMBL" id="MEK8048965.1"/>
    </source>
</evidence>
<dbReference type="PANTHER" id="PTHR43531:SF14">
    <property type="entry name" value="METHYL-ACCEPTING CHEMOTAXIS PROTEIN I-RELATED"/>
    <property type="match status" value="1"/>
</dbReference>
<dbReference type="Pfam" id="PF17201">
    <property type="entry name" value="Cache_3-Cache_2"/>
    <property type="match status" value="1"/>
</dbReference>
<feature type="transmembrane region" description="Helical" evidence="4">
    <location>
        <begin position="21"/>
        <end position="43"/>
    </location>
</feature>
<evidence type="ECO:0000259" key="6">
    <source>
        <dbReference type="PROSITE" id="PS50885"/>
    </source>
</evidence>
<dbReference type="CDD" id="cd11386">
    <property type="entry name" value="MCP_signal"/>
    <property type="match status" value="1"/>
</dbReference>
<dbReference type="Pfam" id="PF00672">
    <property type="entry name" value="HAMP"/>
    <property type="match status" value="1"/>
</dbReference>
<dbReference type="Pfam" id="PF00015">
    <property type="entry name" value="MCPsignal"/>
    <property type="match status" value="1"/>
</dbReference>
<evidence type="ECO:0000259" key="5">
    <source>
        <dbReference type="PROSITE" id="PS50111"/>
    </source>
</evidence>
<dbReference type="InterPro" id="IPR004089">
    <property type="entry name" value="MCPsignal_dom"/>
</dbReference>
<dbReference type="PRINTS" id="PR00260">
    <property type="entry name" value="CHEMTRNSDUCR"/>
</dbReference>
<dbReference type="InterPro" id="IPR003660">
    <property type="entry name" value="HAMP_dom"/>
</dbReference>
<comment type="caution">
    <text evidence="7">The sequence shown here is derived from an EMBL/GenBank/DDBJ whole genome shotgun (WGS) entry which is preliminary data.</text>
</comment>
<dbReference type="SMART" id="SM00304">
    <property type="entry name" value="HAMP"/>
    <property type="match status" value="1"/>
</dbReference>
<evidence type="ECO:0000256" key="2">
    <source>
        <dbReference type="ARBA" id="ARBA00029447"/>
    </source>
</evidence>
<dbReference type="SUPFAM" id="SSF103190">
    <property type="entry name" value="Sensory domain-like"/>
    <property type="match status" value="1"/>
</dbReference>
<feature type="domain" description="HAMP" evidence="6">
    <location>
        <begin position="347"/>
        <end position="399"/>
    </location>
</feature>
<dbReference type="SMART" id="SM00283">
    <property type="entry name" value="MA"/>
    <property type="match status" value="1"/>
</dbReference>
<feature type="transmembrane region" description="Helical" evidence="4">
    <location>
        <begin position="320"/>
        <end position="345"/>
    </location>
</feature>